<keyword evidence="1" id="KW-1133">Transmembrane helix</keyword>
<organism evidence="2 3">
    <name type="scientific">Maribacter ulvicola</name>
    <dbReference type="NCBI Taxonomy" id="228959"/>
    <lineage>
        <taxon>Bacteria</taxon>
        <taxon>Pseudomonadati</taxon>
        <taxon>Bacteroidota</taxon>
        <taxon>Flavobacteriia</taxon>
        <taxon>Flavobacteriales</taxon>
        <taxon>Flavobacteriaceae</taxon>
        <taxon>Maribacter</taxon>
    </lineage>
</organism>
<keyword evidence="1" id="KW-0812">Transmembrane</keyword>
<feature type="transmembrane region" description="Helical" evidence="1">
    <location>
        <begin position="74"/>
        <end position="96"/>
    </location>
</feature>
<dbReference type="OrthoDB" id="9793746at2"/>
<feature type="transmembrane region" description="Helical" evidence="1">
    <location>
        <begin position="280"/>
        <end position="297"/>
    </location>
</feature>
<dbReference type="PANTHER" id="PTHR37308:SF1">
    <property type="entry name" value="POLYPRENYL-PHOSPHATE TRANSPORTER"/>
    <property type="match status" value="1"/>
</dbReference>
<dbReference type="STRING" id="228959.SAMN05421797_103260"/>
<dbReference type="AlphaFoldDB" id="A0A1N6VUK0"/>
<feature type="transmembrane region" description="Helical" evidence="1">
    <location>
        <begin position="102"/>
        <end position="120"/>
    </location>
</feature>
<feature type="transmembrane region" description="Helical" evidence="1">
    <location>
        <begin position="199"/>
        <end position="220"/>
    </location>
</feature>
<keyword evidence="1" id="KW-0472">Membrane</keyword>
<keyword evidence="3" id="KW-1185">Reference proteome</keyword>
<accession>A0A1N6VUK0</accession>
<sequence>MDNRKLKDYTYISLKGMAMGIAELVPGVSGGTIAFVTGIYEEFITSINNVNLTTLKVLKEEGFKKFWEKLNGNFLLALVIGMMISIFSLSKIIAWLLEEHPIITWSFFFGLVFASVIFVAKSIKRWNILAILLFIAGTASAFYISTLPPSTSSGSLPFIFLSGAIAICAMVLPGISGSFILVLLGSYKTVLEAVNEKDFGIIVTFAFGAAFGILSFARVLKWMFTNYKDATLAVLTGFILGSLNKIWPWKNIIEVIQIGKKEIIIDENISPFSFQGDNQLIYAIVAAVIGFSLIFILEKSASKQ</sequence>
<evidence type="ECO:0000313" key="2">
    <source>
        <dbReference type="EMBL" id="SIQ81547.1"/>
    </source>
</evidence>
<dbReference type="EMBL" id="FTMA01000003">
    <property type="protein sequence ID" value="SIQ81547.1"/>
    <property type="molecule type" value="Genomic_DNA"/>
</dbReference>
<evidence type="ECO:0000313" key="3">
    <source>
        <dbReference type="Proteomes" id="UP000186953"/>
    </source>
</evidence>
<reference evidence="3" key="1">
    <citation type="submission" date="2017-01" db="EMBL/GenBank/DDBJ databases">
        <authorList>
            <person name="Varghese N."/>
            <person name="Submissions S."/>
        </authorList>
    </citation>
    <scope>NUCLEOTIDE SEQUENCE [LARGE SCALE GENOMIC DNA]</scope>
    <source>
        <strain evidence="3">DSM 15366</strain>
    </source>
</reference>
<dbReference type="PANTHER" id="PTHR37308">
    <property type="entry name" value="INTEGRAL MEMBRANE PROTEIN"/>
    <property type="match status" value="1"/>
</dbReference>
<dbReference type="Pfam" id="PF04018">
    <property type="entry name" value="VCA0040-like"/>
    <property type="match status" value="1"/>
</dbReference>
<feature type="transmembrane region" description="Helical" evidence="1">
    <location>
        <begin position="158"/>
        <end position="187"/>
    </location>
</feature>
<proteinExistence type="predicted"/>
<dbReference type="InterPro" id="IPR007163">
    <property type="entry name" value="VCA0040-like"/>
</dbReference>
<name>A0A1N6VUK0_9FLAO</name>
<evidence type="ECO:0000256" key="1">
    <source>
        <dbReference type="SAM" id="Phobius"/>
    </source>
</evidence>
<dbReference type="RefSeq" id="WP_076548641.1">
    <property type="nucleotide sequence ID" value="NZ_FTMA01000003.1"/>
</dbReference>
<gene>
    <name evidence="2" type="ORF">SAMN05421797_103260</name>
</gene>
<feature type="transmembrane region" description="Helical" evidence="1">
    <location>
        <begin position="127"/>
        <end position="146"/>
    </location>
</feature>
<protein>
    <submittedName>
        <fullName evidence="2">Putative membrane protein</fullName>
    </submittedName>
</protein>
<dbReference type="Proteomes" id="UP000186953">
    <property type="component" value="Unassembled WGS sequence"/>
</dbReference>